<proteinExistence type="predicted"/>
<dbReference type="RefSeq" id="WP_406855562.1">
    <property type="nucleotide sequence ID" value="NZ_CP157484.1"/>
</dbReference>
<evidence type="ECO:0008006" key="2">
    <source>
        <dbReference type="Google" id="ProtNLM"/>
    </source>
</evidence>
<evidence type="ECO:0000313" key="1">
    <source>
        <dbReference type="EMBL" id="XBO38722.1"/>
    </source>
</evidence>
<sequence>MKILEPADLFAASLAFCHEQTRIAELSSGHETTPCQQPCESCLAAMRVALQVIAEKAEFKLDLEYHSSKH</sequence>
<name>A0AAU7JE97_9HYPH</name>
<organism evidence="1">
    <name type="scientific">Alsobacter sp. KACC 23698</name>
    <dbReference type="NCBI Taxonomy" id="3149229"/>
    <lineage>
        <taxon>Bacteria</taxon>
        <taxon>Pseudomonadati</taxon>
        <taxon>Pseudomonadota</taxon>
        <taxon>Alphaproteobacteria</taxon>
        <taxon>Hyphomicrobiales</taxon>
        <taxon>Alsobacteraceae</taxon>
        <taxon>Alsobacter</taxon>
    </lineage>
</organism>
<reference evidence="1" key="1">
    <citation type="submission" date="2024-05" db="EMBL/GenBank/DDBJ databases">
        <authorList>
            <person name="Kim S."/>
            <person name="Heo J."/>
            <person name="Choi H."/>
            <person name="Choi Y."/>
            <person name="Kwon S.-W."/>
            <person name="Kim Y."/>
        </authorList>
    </citation>
    <scope>NUCLEOTIDE SEQUENCE</scope>
    <source>
        <strain evidence="1">KACC 23698</strain>
    </source>
</reference>
<protein>
    <recommendedName>
        <fullName evidence="2">DUF3077 domain-containing protein</fullName>
    </recommendedName>
</protein>
<gene>
    <name evidence="1" type="ORF">ABEG18_24005</name>
</gene>
<dbReference type="EMBL" id="CP157484">
    <property type="protein sequence ID" value="XBO38722.1"/>
    <property type="molecule type" value="Genomic_DNA"/>
</dbReference>
<dbReference type="AlphaFoldDB" id="A0AAU7JE97"/>
<accession>A0AAU7JE97</accession>